<evidence type="ECO:0000313" key="1">
    <source>
        <dbReference type="EMBL" id="KAI9458284.1"/>
    </source>
</evidence>
<organism evidence="1 2">
    <name type="scientific">Russula earlei</name>
    <dbReference type="NCBI Taxonomy" id="71964"/>
    <lineage>
        <taxon>Eukaryota</taxon>
        <taxon>Fungi</taxon>
        <taxon>Dikarya</taxon>
        <taxon>Basidiomycota</taxon>
        <taxon>Agaricomycotina</taxon>
        <taxon>Agaricomycetes</taxon>
        <taxon>Russulales</taxon>
        <taxon>Russulaceae</taxon>
        <taxon>Russula</taxon>
    </lineage>
</organism>
<sequence>MQFISFLDDEFPDIADLLRGYPRPRQNADISVTTSNAPIVLPRPSLRSSTFDGKTIFLKRKSHVIGASRASAPEKFTGNLLGTPIHRLMDELSATAVRRLIHLDTDPSASTSRTEAKKEDTLWVDRYRPKRFTDLLGDERVHREVLAWVKQWDFCVFGKGKGKKRARNGERFTSSEDELCRPQEKILLLSGPPGLGKTTLAHVVASQAGYDVFEINASDARSGQVVDERIRPALESGYAVGSSKPVLVVIDEIDGATGDNAHGFINKLIQLTYEKANKTKGKRKSDQGKQALRRPIICICNDLYASSLTKLRSLARIIRFTRPADIHIVKRLRDICDAEGLRTDSRALSTLVGIALGDLRGCLNTLQFIKVRSRDVTEHLIRRAAAGLKEADANYFNILTDLFCPMSKKRVKERGLGEADENKYVERLSHALDASGTLDRVALGCFEHYGNLRQHDATFARYKKANEWLVAYDVLSGSMRAEREYGLLPYLSYTLVPFFPLFQERGGPRVERPKADWEWHVKTRANEEVYKSLARAVRTGNARSAGHFRDLMSEPVLILEFAPLLNRIIAPPIRPVNSQVIRPEEKAMLARLVNIMVSLELRFVHERSEDGQLLYKLDPPVDSFVTYDGKRAVDIPPPRYAVRHLVATEIDAQLAVRHAEAIERTKATKPSTILSSAKETRDADENDPSREEGRGLFESPPITDEPPRKRNKTTAADVDVFEKPAVDFFGRPIMTPKSDGIKSASSRNPATPAYRVSFRFKEGNSAAVRKPVRMASFL</sequence>
<dbReference type="Proteomes" id="UP001207468">
    <property type="component" value="Unassembled WGS sequence"/>
</dbReference>
<accession>A0ACC0U368</accession>
<name>A0ACC0U368_9AGAM</name>
<keyword evidence="1" id="KW-0378">Hydrolase</keyword>
<reference evidence="1" key="1">
    <citation type="submission" date="2021-03" db="EMBL/GenBank/DDBJ databases">
        <title>Evolutionary priming and transition to the ectomycorrhizal habit in an iconic lineage of mushroom-forming fungi: is preadaptation a requirement?</title>
        <authorList>
            <consortium name="DOE Joint Genome Institute"/>
            <person name="Looney B.P."/>
            <person name="Miyauchi S."/>
            <person name="Morin E."/>
            <person name="Drula E."/>
            <person name="Courty P.E."/>
            <person name="Chicoki N."/>
            <person name="Fauchery L."/>
            <person name="Kohler A."/>
            <person name="Kuo A."/>
            <person name="LaButti K."/>
            <person name="Pangilinan J."/>
            <person name="Lipzen A."/>
            <person name="Riley R."/>
            <person name="Andreopoulos W."/>
            <person name="He G."/>
            <person name="Johnson J."/>
            <person name="Barry K.W."/>
            <person name="Grigoriev I.V."/>
            <person name="Nagy L."/>
            <person name="Hibbett D."/>
            <person name="Henrissat B."/>
            <person name="Matheny P.B."/>
            <person name="Labbe J."/>
            <person name="Martin A.F."/>
        </authorList>
    </citation>
    <scope>NUCLEOTIDE SEQUENCE</scope>
    <source>
        <strain evidence="1">BPL698</strain>
    </source>
</reference>
<protein>
    <submittedName>
        <fullName evidence="1">P-loop containing nucleoside triphosphate hydrolase protein</fullName>
    </submittedName>
</protein>
<evidence type="ECO:0000313" key="2">
    <source>
        <dbReference type="Proteomes" id="UP001207468"/>
    </source>
</evidence>
<comment type="caution">
    <text evidence="1">The sequence shown here is derived from an EMBL/GenBank/DDBJ whole genome shotgun (WGS) entry which is preliminary data.</text>
</comment>
<keyword evidence="2" id="KW-1185">Reference proteome</keyword>
<gene>
    <name evidence="1" type="ORF">F5148DRAFT_983799</name>
</gene>
<dbReference type="EMBL" id="JAGFNK010000212">
    <property type="protein sequence ID" value="KAI9458284.1"/>
    <property type="molecule type" value="Genomic_DNA"/>
</dbReference>
<proteinExistence type="predicted"/>